<dbReference type="Pfam" id="PF12348">
    <property type="entry name" value="CLASP_N"/>
    <property type="match status" value="1"/>
</dbReference>
<dbReference type="InterPro" id="IPR016024">
    <property type="entry name" value="ARM-type_fold"/>
</dbReference>
<protein>
    <recommendedName>
        <fullName evidence="7">TOG domain-containing protein</fullName>
    </recommendedName>
</protein>
<dbReference type="OrthoDB" id="5870094at2759"/>
<feature type="compositionally biased region" description="Polar residues" evidence="6">
    <location>
        <begin position="536"/>
        <end position="554"/>
    </location>
</feature>
<feature type="compositionally biased region" description="Polar residues" evidence="6">
    <location>
        <begin position="513"/>
        <end position="527"/>
    </location>
</feature>
<dbReference type="GO" id="GO:1902903">
    <property type="term" value="P:regulation of supramolecular fiber organization"/>
    <property type="evidence" value="ECO:0007669"/>
    <property type="project" value="UniProtKB-ARBA"/>
</dbReference>
<feature type="domain" description="TOG" evidence="7">
    <location>
        <begin position="761"/>
        <end position="989"/>
    </location>
</feature>
<comment type="caution">
    <text evidence="8">The sequence shown here is derived from an EMBL/GenBank/DDBJ whole genome shotgun (WGS) entry which is preliminary data.</text>
</comment>
<dbReference type="InterPro" id="IPR024395">
    <property type="entry name" value="CLASP_N_dom"/>
</dbReference>
<dbReference type="PANTHER" id="PTHR21567:SF87">
    <property type="entry name" value="CRESCERIN-LIKE PROTEIN CHE-12"/>
    <property type="match status" value="1"/>
</dbReference>
<dbReference type="GO" id="GO:0008017">
    <property type="term" value="F:microtubule binding"/>
    <property type="evidence" value="ECO:0007669"/>
    <property type="project" value="TreeGrafter"/>
</dbReference>
<sequence>MMTTHLTTSLSSGLATRQASPSLLPRDEDFIDLLKSSDFDTRLQTLNRAVGISKRDPEWFQRFTKKGELFKCLDRILIDDRWEVQHQCIKFLVESMPTFGTNLEYCVCYVMPNIIPKLGSPKITIRRISSQAIVTFLKLQPAALTSVLKMLSTFLLSGGDKARKLEVIHEVPTLFIEQLKEGNWSQLLDTLCTLLESSEKEIGDQLAMTLKKLEGYIGKDSFARDFNQLTSQQQKMYAKYTHSLKVVEDEHKAPPVNHSTMKLVSGEQKRFRFGIVPSHIAAMIIDESDANSRIAGLEKLKQILEKISLEEVNRLIPHLHSFLLSLAHVLADLNFKNVNPKSVIGTLRVYLEHKNSRIREEVVNIITAALMIAPNSNVNFGALINMLVPLLCDPKRRVRLAAFEQLSVIAYMLNGKLECLMKAVKEAENESNCQGLQTAVMARIRRQMLPRIRYDGLVEYSTPPASDSSFDVDASEMTAPENADLHWILYFNQNDPMDRTMSPNSLTRGLASTLPSSGISLPSNLTNGHLPEQEPSDANHNLIGKSQENRNSTPKPGIIQKILKNLPWETDKDMSSAKCVLPELGRMKSDDVIVRQQSAESSSAALNRSNNRHLENGYESPENNHKRPMVKRKKSLNRNNSLSKARSEGNLSEDRGEVENQPPNHNHAVGNYDEMPIKPAKNGQYMNEYDYGLTPMTKKSSSHHSLPITNHAPLKNVHSQPHRKSNAFLKSAGSNRVKPIGKSPSAVSREHSRNHISAPLEGASVQTALKKIESEEWNDKVDGLNMLADLSASNPRQVHDHLKDVVVAILNECKNLRSSVSRVALVTIGIVSQNMRTAMDGEIEKVCLVLMNKAGDVSSAFIREDATEALEKIVKSASAGRVLQGIIVAGAKSKNNTVRASCARFVNSLVERQGSAAILNSPDILSKLLPQLVTFSKDQTPPVRQSGRQSLVYLSEDPHFDQLMRKNAASHDYKAVKEILGNIDKKGGLDALDSTSVSLSSSLSRNGSVRKIQRKLPDALQLDLDEIRADLTASGWERRIGGLKRFDEMCAHAPRAVATDTLLIEAFIGRLNDINGKVALQGMDTYLMTLPIMNKLYSSEANLKAVLNQLVLALMSHLSSKSEEHRDLAQQALSDTVKMIEPVCLMPAVSAALRKANSKQKPFMLHIFTKMIAKAYNSKPKQVELTALPILWENMRNGLADPAIKKVVTDLAQVLGRNMGERNLMDQATAALDPQRKKILEAMLW</sequence>
<keyword evidence="2" id="KW-0963">Cytoplasm</keyword>
<evidence type="ECO:0000256" key="6">
    <source>
        <dbReference type="SAM" id="MobiDB-lite"/>
    </source>
</evidence>
<dbReference type="GO" id="GO:0005929">
    <property type="term" value="C:cilium"/>
    <property type="evidence" value="ECO:0007669"/>
    <property type="project" value="TreeGrafter"/>
</dbReference>
<evidence type="ECO:0000313" key="9">
    <source>
        <dbReference type="Proteomes" id="UP000218231"/>
    </source>
</evidence>
<keyword evidence="9" id="KW-1185">Reference proteome</keyword>
<dbReference type="Proteomes" id="UP000218231">
    <property type="component" value="Unassembled WGS sequence"/>
</dbReference>
<feature type="compositionally biased region" description="Low complexity" evidence="6">
    <location>
        <begin position="598"/>
        <end position="609"/>
    </location>
</feature>
<feature type="repeat" description="HEAT" evidence="5">
    <location>
        <begin position="383"/>
        <end position="416"/>
    </location>
</feature>
<evidence type="ECO:0000256" key="3">
    <source>
        <dbReference type="ARBA" id="ARBA00022737"/>
    </source>
</evidence>
<dbReference type="GO" id="GO:0005881">
    <property type="term" value="C:cytoplasmic microtubule"/>
    <property type="evidence" value="ECO:0007669"/>
    <property type="project" value="TreeGrafter"/>
</dbReference>
<dbReference type="Gene3D" id="1.25.10.10">
    <property type="entry name" value="Leucine-rich Repeat Variant"/>
    <property type="match status" value="5"/>
</dbReference>
<dbReference type="GO" id="GO:0031110">
    <property type="term" value="P:regulation of microtubule polymerization or depolymerization"/>
    <property type="evidence" value="ECO:0007669"/>
    <property type="project" value="UniProtKB-ARBA"/>
</dbReference>
<dbReference type="InterPro" id="IPR021133">
    <property type="entry name" value="HEAT_type_2"/>
</dbReference>
<feature type="compositionally biased region" description="Basic residues" evidence="6">
    <location>
        <begin position="626"/>
        <end position="636"/>
    </location>
</feature>
<keyword evidence="3" id="KW-0677">Repeat</keyword>
<gene>
    <name evidence="8" type="ORF">WR25_01191</name>
</gene>
<keyword evidence="4" id="KW-0206">Cytoskeleton</keyword>
<dbReference type="InterPro" id="IPR034085">
    <property type="entry name" value="TOG"/>
</dbReference>
<dbReference type="STRING" id="2018661.A0A2A2K1U1"/>
<dbReference type="GO" id="GO:0000226">
    <property type="term" value="P:microtubule cytoskeleton organization"/>
    <property type="evidence" value="ECO:0007669"/>
    <property type="project" value="UniProtKB-ARBA"/>
</dbReference>
<dbReference type="PANTHER" id="PTHR21567">
    <property type="entry name" value="CLASP"/>
    <property type="match status" value="1"/>
</dbReference>
<dbReference type="SUPFAM" id="SSF48371">
    <property type="entry name" value="ARM repeat"/>
    <property type="match status" value="1"/>
</dbReference>
<name>A0A2A2K1U1_9BILA</name>
<evidence type="ECO:0000256" key="2">
    <source>
        <dbReference type="ARBA" id="ARBA00022490"/>
    </source>
</evidence>
<dbReference type="SMART" id="SM01349">
    <property type="entry name" value="TOG"/>
    <property type="match status" value="1"/>
</dbReference>
<evidence type="ECO:0000256" key="5">
    <source>
        <dbReference type="PROSITE-ProRule" id="PRU00103"/>
    </source>
</evidence>
<evidence type="ECO:0000256" key="1">
    <source>
        <dbReference type="ARBA" id="ARBA00004245"/>
    </source>
</evidence>
<dbReference type="InterPro" id="IPR011989">
    <property type="entry name" value="ARM-like"/>
</dbReference>
<feature type="region of interest" description="Disordered" evidence="6">
    <location>
        <begin position="594"/>
        <end position="678"/>
    </location>
</feature>
<proteinExistence type="predicted"/>
<dbReference type="EMBL" id="LIAE01009863">
    <property type="protein sequence ID" value="PAV67947.1"/>
    <property type="molecule type" value="Genomic_DNA"/>
</dbReference>
<evidence type="ECO:0000259" key="7">
    <source>
        <dbReference type="SMART" id="SM01349"/>
    </source>
</evidence>
<organism evidence="8 9">
    <name type="scientific">Diploscapter pachys</name>
    <dbReference type="NCBI Taxonomy" id="2018661"/>
    <lineage>
        <taxon>Eukaryota</taxon>
        <taxon>Metazoa</taxon>
        <taxon>Ecdysozoa</taxon>
        <taxon>Nematoda</taxon>
        <taxon>Chromadorea</taxon>
        <taxon>Rhabditida</taxon>
        <taxon>Rhabditina</taxon>
        <taxon>Rhabditomorpha</taxon>
        <taxon>Rhabditoidea</taxon>
        <taxon>Rhabditidae</taxon>
        <taxon>Diploscapter</taxon>
    </lineage>
</organism>
<evidence type="ECO:0000313" key="8">
    <source>
        <dbReference type="EMBL" id="PAV67947.1"/>
    </source>
</evidence>
<feature type="region of interest" description="Disordered" evidence="6">
    <location>
        <begin position="507"/>
        <end position="557"/>
    </location>
</feature>
<accession>A0A2A2K1U1</accession>
<reference evidence="8 9" key="1">
    <citation type="journal article" date="2017" name="Curr. Biol.">
        <title>Genome architecture and evolution of a unichromosomal asexual nematode.</title>
        <authorList>
            <person name="Fradin H."/>
            <person name="Zegar C."/>
            <person name="Gutwein M."/>
            <person name="Lucas J."/>
            <person name="Kovtun M."/>
            <person name="Corcoran D."/>
            <person name="Baugh L.R."/>
            <person name="Kiontke K."/>
            <person name="Gunsalus K."/>
            <person name="Fitch D.H."/>
            <person name="Piano F."/>
        </authorList>
    </citation>
    <scope>NUCLEOTIDE SEQUENCE [LARGE SCALE GENOMIC DNA]</scope>
    <source>
        <strain evidence="8">PF1309</strain>
    </source>
</reference>
<dbReference type="AlphaFoldDB" id="A0A2A2K1U1"/>
<evidence type="ECO:0000256" key="4">
    <source>
        <dbReference type="ARBA" id="ARBA00023212"/>
    </source>
</evidence>
<comment type="subcellular location">
    <subcellularLocation>
        <location evidence="1">Cytoplasm</location>
        <location evidence="1">Cytoskeleton</location>
    </subcellularLocation>
</comment>
<dbReference type="PROSITE" id="PS50077">
    <property type="entry name" value="HEAT_REPEAT"/>
    <property type="match status" value="1"/>
</dbReference>